<dbReference type="AlphaFoldDB" id="A0A087M2S3"/>
<feature type="transmembrane region" description="Helical" evidence="7">
    <location>
        <begin position="195"/>
        <end position="214"/>
    </location>
</feature>
<keyword evidence="3" id="KW-1003">Cell membrane</keyword>
<feature type="transmembrane region" description="Helical" evidence="7">
    <location>
        <begin position="295"/>
        <end position="321"/>
    </location>
</feature>
<keyword evidence="10" id="KW-1185">Reference proteome</keyword>
<dbReference type="SUPFAM" id="SSF161098">
    <property type="entry name" value="MetI-like"/>
    <property type="match status" value="1"/>
</dbReference>
<organism evidence="9 10">
    <name type="scientific">Devosia riboflavina</name>
    <dbReference type="NCBI Taxonomy" id="46914"/>
    <lineage>
        <taxon>Bacteria</taxon>
        <taxon>Pseudomonadati</taxon>
        <taxon>Pseudomonadota</taxon>
        <taxon>Alphaproteobacteria</taxon>
        <taxon>Hyphomicrobiales</taxon>
        <taxon>Devosiaceae</taxon>
        <taxon>Devosia</taxon>
    </lineage>
</organism>
<dbReference type="OrthoDB" id="9805855at2"/>
<dbReference type="InterPro" id="IPR045621">
    <property type="entry name" value="BPD_transp_1_N"/>
</dbReference>
<evidence type="ECO:0000256" key="5">
    <source>
        <dbReference type="ARBA" id="ARBA00022989"/>
    </source>
</evidence>
<accession>A0A087M2S3</accession>
<dbReference type="EMBL" id="JQGC01000007">
    <property type="protein sequence ID" value="KFL31176.1"/>
    <property type="molecule type" value="Genomic_DNA"/>
</dbReference>
<name>A0A087M2S3_9HYPH</name>
<feature type="domain" description="ABC transmembrane type-1" evidence="8">
    <location>
        <begin position="102"/>
        <end position="318"/>
    </location>
</feature>
<gene>
    <name evidence="9" type="ORF">JP75_09775</name>
</gene>
<reference evidence="9 10" key="1">
    <citation type="submission" date="2014-08" db="EMBL/GenBank/DDBJ databases">
        <authorList>
            <person name="Hassan Y.I."/>
            <person name="Lepp D."/>
            <person name="Zhou T."/>
        </authorList>
    </citation>
    <scope>NUCLEOTIDE SEQUENCE [LARGE SCALE GENOMIC DNA]</scope>
    <source>
        <strain evidence="9 10">IFO13584</strain>
    </source>
</reference>
<dbReference type="PROSITE" id="PS50928">
    <property type="entry name" value="ABC_TM1"/>
    <property type="match status" value="1"/>
</dbReference>
<sequence>MTAFILRRLLYMIVTVAAISLMTFVIIQLPPGDYVTAMVAQLNLQGTTVDPAEMAAIRSRYGLDDPFWVQYWKWISNIIFAGDFGYSLEWRRPVADLLWNRLGLTFVLALITLLFIWAISLPIGIYTAVRKNTIGDYLATFVGVLGLAIPNFLFALVLMYIAFRYFGTGIGGLFSAEYENAPWSWGKLFDMGQHLIIPTIVLGTSGTASLIRILRANLLDELGKPYVTTARAYGLSERRMLLKYPVRIALNPFISTVGWVLPTLVSGATITAVVLNLPMTGPLLLQALISQDMYLAGSFIMMLSVLTVIGTLLSDLLLAWLDPRIRYT</sequence>
<comment type="subcellular location">
    <subcellularLocation>
        <location evidence="1 7">Cell membrane</location>
        <topology evidence="1 7">Multi-pass membrane protein</topology>
    </subcellularLocation>
</comment>
<comment type="similarity">
    <text evidence="7">Belongs to the binding-protein-dependent transport system permease family.</text>
</comment>
<keyword evidence="4 7" id="KW-0812">Transmembrane</keyword>
<dbReference type="InterPro" id="IPR035906">
    <property type="entry name" value="MetI-like_sf"/>
</dbReference>
<evidence type="ECO:0000256" key="4">
    <source>
        <dbReference type="ARBA" id="ARBA00022692"/>
    </source>
</evidence>
<evidence type="ECO:0000256" key="1">
    <source>
        <dbReference type="ARBA" id="ARBA00004651"/>
    </source>
</evidence>
<dbReference type="Pfam" id="PF00528">
    <property type="entry name" value="BPD_transp_1"/>
    <property type="match status" value="1"/>
</dbReference>
<feature type="transmembrane region" description="Helical" evidence="7">
    <location>
        <begin position="248"/>
        <end position="275"/>
    </location>
</feature>
<evidence type="ECO:0000259" key="8">
    <source>
        <dbReference type="PROSITE" id="PS50928"/>
    </source>
</evidence>
<evidence type="ECO:0000256" key="2">
    <source>
        <dbReference type="ARBA" id="ARBA00022448"/>
    </source>
</evidence>
<proteinExistence type="inferred from homology"/>
<dbReference type="STRING" id="46914.JP75_09775"/>
<dbReference type="Proteomes" id="UP000028981">
    <property type="component" value="Unassembled WGS sequence"/>
</dbReference>
<feature type="transmembrane region" description="Helical" evidence="7">
    <location>
        <begin position="102"/>
        <end position="125"/>
    </location>
</feature>
<keyword evidence="2 7" id="KW-0813">Transport</keyword>
<evidence type="ECO:0000256" key="6">
    <source>
        <dbReference type="ARBA" id="ARBA00023136"/>
    </source>
</evidence>
<evidence type="ECO:0000256" key="3">
    <source>
        <dbReference type="ARBA" id="ARBA00022475"/>
    </source>
</evidence>
<keyword evidence="6 7" id="KW-0472">Membrane</keyword>
<dbReference type="PANTHER" id="PTHR30465">
    <property type="entry name" value="INNER MEMBRANE ABC TRANSPORTER"/>
    <property type="match status" value="1"/>
</dbReference>
<evidence type="ECO:0000256" key="7">
    <source>
        <dbReference type="RuleBase" id="RU363032"/>
    </source>
</evidence>
<dbReference type="Gene3D" id="1.10.3720.10">
    <property type="entry name" value="MetI-like"/>
    <property type="match status" value="1"/>
</dbReference>
<keyword evidence="5 7" id="KW-1133">Transmembrane helix</keyword>
<protein>
    <submittedName>
        <fullName evidence="9">ABC transporter permease</fullName>
    </submittedName>
</protein>
<comment type="caution">
    <text evidence="9">The sequence shown here is derived from an EMBL/GenBank/DDBJ whole genome shotgun (WGS) entry which is preliminary data.</text>
</comment>
<feature type="transmembrane region" description="Helical" evidence="7">
    <location>
        <begin position="137"/>
        <end position="163"/>
    </location>
</feature>
<dbReference type="GO" id="GO:0055085">
    <property type="term" value="P:transmembrane transport"/>
    <property type="evidence" value="ECO:0007669"/>
    <property type="project" value="InterPro"/>
</dbReference>
<dbReference type="GO" id="GO:0005886">
    <property type="term" value="C:plasma membrane"/>
    <property type="evidence" value="ECO:0007669"/>
    <property type="project" value="UniProtKB-SubCell"/>
</dbReference>
<dbReference type="PANTHER" id="PTHR30465:SF43">
    <property type="entry name" value="OLIGOPEPTIDE ABC TRANSPORTER, PERMEASE PROTEIN"/>
    <property type="match status" value="1"/>
</dbReference>
<dbReference type="CDD" id="cd06261">
    <property type="entry name" value="TM_PBP2"/>
    <property type="match status" value="1"/>
</dbReference>
<dbReference type="InterPro" id="IPR000515">
    <property type="entry name" value="MetI-like"/>
</dbReference>
<dbReference type="RefSeq" id="WP_035082252.1">
    <property type="nucleotide sequence ID" value="NZ_JQGC01000007.1"/>
</dbReference>
<evidence type="ECO:0000313" key="10">
    <source>
        <dbReference type="Proteomes" id="UP000028981"/>
    </source>
</evidence>
<evidence type="ECO:0000313" key="9">
    <source>
        <dbReference type="EMBL" id="KFL31176.1"/>
    </source>
</evidence>
<dbReference type="Pfam" id="PF19300">
    <property type="entry name" value="BPD_transp_1_N"/>
    <property type="match status" value="1"/>
</dbReference>
<feature type="transmembrane region" description="Helical" evidence="7">
    <location>
        <begin position="9"/>
        <end position="29"/>
    </location>
</feature>